<evidence type="ECO:0000256" key="1">
    <source>
        <dbReference type="SAM" id="Phobius"/>
    </source>
</evidence>
<feature type="transmembrane region" description="Helical" evidence="1">
    <location>
        <begin position="246"/>
        <end position="269"/>
    </location>
</feature>
<feature type="transmembrane region" description="Helical" evidence="1">
    <location>
        <begin position="220"/>
        <end position="239"/>
    </location>
</feature>
<gene>
    <name evidence="2" type="ORF">EAO74_35850</name>
</gene>
<keyword evidence="1" id="KW-1133">Transmembrane helix</keyword>
<keyword evidence="1" id="KW-0812">Transmembrane</keyword>
<feature type="transmembrane region" description="Helical" evidence="1">
    <location>
        <begin position="175"/>
        <end position="200"/>
    </location>
</feature>
<sequence length="318" mass="33254">MDMIHVRAVSPPDLTERVEELLGSDPYVLNLIVQRGAARNPDGDSVSCDVLAGAANEVLRGLRDLRVDLRGSVVVEPVDMAFPGRAPDAAALRLGALAGMPVWEQVEARIRSGGRYAPSFYLYLVIAGLIGSVGIVTNSQILIVGAMVVGPEYGAIVAVALGLDRGNRGMVRAGLSALCTGFLLTIAVTFLFSLLIRGFGLQSEAFDRGLRPVSNLINTPNFFSFAVAALAGVVGIVSLTEARTSALLGVFISVTTIPAAAAISVSTAFAGWSEAWGSLVQLLVNIVVLIVVGALALRSQRAIWRRVGLRHGRGGGPG</sequence>
<dbReference type="RefSeq" id="WP_147985781.1">
    <property type="nucleotide sequence ID" value="NZ_RDBM01000037.1"/>
</dbReference>
<protein>
    <submittedName>
        <fullName evidence="2">DUF389 domain-containing protein</fullName>
    </submittedName>
</protein>
<organism evidence="2">
    <name type="scientific">Streptomyces sp. gb1(2016)</name>
    <dbReference type="NCBI Taxonomy" id="1828321"/>
    <lineage>
        <taxon>Bacteria</taxon>
        <taxon>Bacillati</taxon>
        <taxon>Actinomycetota</taxon>
        <taxon>Actinomycetes</taxon>
        <taxon>Kitasatosporales</taxon>
        <taxon>Streptomycetaceae</taxon>
        <taxon>Streptomyces</taxon>
    </lineage>
</organism>
<comment type="caution">
    <text evidence="2">The sequence shown here is derived from an EMBL/GenBank/DDBJ whole genome shotgun (WGS) entry which is preliminary data.</text>
</comment>
<dbReference type="PANTHER" id="PTHR20992">
    <property type="entry name" value="AT15442P-RELATED"/>
    <property type="match status" value="1"/>
</dbReference>
<dbReference type="EMBL" id="RDBM01000037">
    <property type="protein sequence ID" value="TXS25621.1"/>
    <property type="molecule type" value="Genomic_DNA"/>
</dbReference>
<accession>A0A652KPQ5</accession>
<name>A0A652KPQ5_9ACTN</name>
<feature type="transmembrane region" description="Helical" evidence="1">
    <location>
        <begin position="142"/>
        <end position="163"/>
    </location>
</feature>
<dbReference type="InterPro" id="IPR005240">
    <property type="entry name" value="DUF389"/>
</dbReference>
<evidence type="ECO:0000313" key="2">
    <source>
        <dbReference type="EMBL" id="TXS25621.1"/>
    </source>
</evidence>
<feature type="transmembrane region" description="Helical" evidence="1">
    <location>
        <begin position="275"/>
        <end position="297"/>
    </location>
</feature>
<dbReference type="PANTHER" id="PTHR20992:SF9">
    <property type="entry name" value="AT15442P-RELATED"/>
    <property type="match status" value="1"/>
</dbReference>
<keyword evidence="1" id="KW-0472">Membrane</keyword>
<dbReference type="Pfam" id="PF04087">
    <property type="entry name" value="DUF389"/>
    <property type="match status" value="1"/>
</dbReference>
<reference evidence="2" key="1">
    <citation type="submission" date="2018-10" db="EMBL/GenBank/DDBJ databases">
        <authorList>
            <person name="Hariharan J."/>
            <person name="Choudoir M.J."/>
            <person name="Diebold P."/>
            <person name="Panke-Buisse K."/>
            <person name="Campbell A.N."/>
            <person name="Buckley D.H."/>
        </authorList>
    </citation>
    <scope>NUCLEOTIDE SEQUENCE</scope>
    <source>
        <strain evidence="2">Gb1</strain>
    </source>
</reference>
<dbReference type="AlphaFoldDB" id="A0A652KPQ5"/>
<feature type="transmembrane region" description="Helical" evidence="1">
    <location>
        <begin position="119"/>
        <end position="136"/>
    </location>
</feature>
<proteinExistence type="predicted"/>